<reference evidence="1" key="2">
    <citation type="submission" date="2020-09" db="EMBL/GenBank/DDBJ databases">
        <authorList>
            <person name="Sun Q."/>
            <person name="Kim S."/>
        </authorList>
    </citation>
    <scope>NUCLEOTIDE SEQUENCE</scope>
    <source>
        <strain evidence="1">KCTC 32255</strain>
    </source>
</reference>
<keyword evidence="2" id="KW-1185">Reference proteome</keyword>
<organism evidence="1 2">
    <name type="scientific">Novosphingobium colocasiae</name>
    <dbReference type="NCBI Taxonomy" id="1256513"/>
    <lineage>
        <taxon>Bacteria</taxon>
        <taxon>Pseudomonadati</taxon>
        <taxon>Pseudomonadota</taxon>
        <taxon>Alphaproteobacteria</taxon>
        <taxon>Sphingomonadales</taxon>
        <taxon>Sphingomonadaceae</taxon>
        <taxon>Novosphingobium</taxon>
    </lineage>
</organism>
<dbReference type="Proteomes" id="UP000648075">
    <property type="component" value="Unassembled WGS sequence"/>
</dbReference>
<proteinExistence type="predicted"/>
<name>A0A918P938_9SPHN</name>
<reference evidence="1" key="1">
    <citation type="journal article" date="2014" name="Int. J. Syst. Evol. Microbiol.">
        <title>Complete genome sequence of Corynebacterium casei LMG S-19264T (=DSM 44701T), isolated from a smear-ripened cheese.</title>
        <authorList>
            <consortium name="US DOE Joint Genome Institute (JGI-PGF)"/>
            <person name="Walter F."/>
            <person name="Albersmeier A."/>
            <person name="Kalinowski J."/>
            <person name="Ruckert C."/>
        </authorList>
    </citation>
    <scope>NUCLEOTIDE SEQUENCE</scope>
    <source>
        <strain evidence="1">KCTC 32255</strain>
    </source>
</reference>
<comment type="caution">
    <text evidence="1">The sequence shown here is derived from an EMBL/GenBank/DDBJ whole genome shotgun (WGS) entry which is preliminary data.</text>
</comment>
<evidence type="ECO:0000313" key="2">
    <source>
        <dbReference type="Proteomes" id="UP000648075"/>
    </source>
</evidence>
<accession>A0A918P938</accession>
<gene>
    <name evidence="1" type="ORF">GCM10011614_02960</name>
</gene>
<dbReference type="EMBL" id="BMZA01000001">
    <property type="protein sequence ID" value="GGY91659.1"/>
    <property type="molecule type" value="Genomic_DNA"/>
</dbReference>
<dbReference type="AlphaFoldDB" id="A0A918P938"/>
<sequence>MIPSLADRISSMQRALHNVIIPAIAPDNGLAMEQAHLMLAHLGLIAEQADYTELYEAAELVALERLATALAQAAGGGAQTIAAAATLRAELENRGTADAGARRTRTVALSGLVERLVDASGTDGDADFLAVSHDLIIADNRLSSKRDRAWFRSTGFETGDVALPSLATMFTPAQF</sequence>
<dbReference type="RefSeq" id="WP_189619314.1">
    <property type="nucleotide sequence ID" value="NZ_BMZA01000001.1"/>
</dbReference>
<protein>
    <submittedName>
        <fullName evidence="1">Uncharacterized protein</fullName>
    </submittedName>
</protein>
<evidence type="ECO:0000313" key="1">
    <source>
        <dbReference type="EMBL" id="GGY91659.1"/>
    </source>
</evidence>